<evidence type="ECO:0000256" key="2">
    <source>
        <dbReference type="ARBA" id="ARBA00022692"/>
    </source>
</evidence>
<dbReference type="PANTHER" id="PTHR24270:SF62">
    <property type="entry name" value="LOW-DENSITY LIPOPROTEIN RECEPTOR-RELATED PROTEIN 2"/>
    <property type="match status" value="1"/>
</dbReference>
<dbReference type="PANTHER" id="PTHR24270">
    <property type="entry name" value="LOW-DENSITY LIPOPROTEIN RECEPTOR-RELATED"/>
    <property type="match status" value="1"/>
</dbReference>
<dbReference type="InterPro" id="IPR050685">
    <property type="entry name" value="LDLR"/>
</dbReference>
<comment type="caution">
    <text evidence="7">Lacks conserved residue(s) required for the propagation of feature annotation.</text>
</comment>
<evidence type="ECO:0000313" key="10">
    <source>
        <dbReference type="Proteomes" id="UP001174909"/>
    </source>
</evidence>
<dbReference type="Proteomes" id="UP001174909">
    <property type="component" value="Unassembled WGS sequence"/>
</dbReference>
<sequence>MATWSRSVACKVNLVLLLVYMVLLCSLVSAPRPSGPFECDNGKNIPRNWLCDGHDDCDDGHRSDEQNCDASLPVQCEGEQFACEDGTQCASGQHVCDHDFDCDDRSDEKIA</sequence>
<feature type="chain" id="PRO_5041418547" evidence="8">
    <location>
        <begin position="31"/>
        <end position="111"/>
    </location>
</feature>
<evidence type="ECO:0000256" key="7">
    <source>
        <dbReference type="PROSITE-ProRule" id="PRU00124"/>
    </source>
</evidence>
<dbReference type="InterPro" id="IPR002172">
    <property type="entry name" value="LDrepeatLR_classA_rpt"/>
</dbReference>
<dbReference type="EMBL" id="CASHTH010004323">
    <property type="protein sequence ID" value="CAI8056093.1"/>
    <property type="molecule type" value="Genomic_DNA"/>
</dbReference>
<dbReference type="PRINTS" id="PR00261">
    <property type="entry name" value="LDLRECEPTOR"/>
</dbReference>
<proteinExistence type="predicted"/>
<gene>
    <name evidence="9" type="ORF">GBAR_LOCUS30557</name>
</gene>
<dbReference type="AlphaFoldDB" id="A0AA35XES3"/>
<dbReference type="SMART" id="SM00192">
    <property type="entry name" value="LDLa"/>
    <property type="match status" value="2"/>
</dbReference>
<feature type="signal peptide" evidence="8">
    <location>
        <begin position="1"/>
        <end position="30"/>
    </location>
</feature>
<keyword evidence="8" id="KW-0732">Signal</keyword>
<dbReference type="Gene3D" id="4.10.400.10">
    <property type="entry name" value="Low-density Lipoprotein Receptor"/>
    <property type="match status" value="2"/>
</dbReference>
<dbReference type="GO" id="GO:0005886">
    <property type="term" value="C:plasma membrane"/>
    <property type="evidence" value="ECO:0007669"/>
    <property type="project" value="TreeGrafter"/>
</dbReference>
<keyword evidence="2" id="KW-0812">Transmembrane</keyword>
<keyword evidence="6 7" id="KW-1015">Disulfide bond</keyword>
<keyword evidence="4" id="KW-1133">Transmembrane helix</keyword>
<accession>A0AA35XES3</accession>
<evidence type="ECO:0000256" key="6">
    <source>
        <dbReference type="ARBA" id="ARBA00023157"/>
    </source>
</evidence>
<protein>
    <submittedName>
        <fullName evidence="9">Basement membrane-specific heparan sulfate proteoglycan core protein</fullName>
    </submittedName>
</protein>
<dbReference type="GO" id="GO:0016192">
    <property type="term" value="P:vesicle-mediated transport"/>
    <property type="evidence" value="ECO:0007669"/>
    <property type="project" value="UniProtKB-ARBA"/>
</dbReference>
<name>A0AA35XES3_GEOBA</name>
<dbReference type="Pfam" id="PF00057">
    <property type="entry name" value="Ldl_recept_a"/>
    <property type="match status" value="2"/>
</dbReference>
<keyword evidence="3" id="KW-0677">Repeat</keyword>
<evidence type="ECO:0000313" key="9">
    <source>
        <dbReference type="EMBL" id="CAI8056093.1"/>
    </source>
</evidence>
<dbReference type="CDD" id="cd00112">
    <property type="entry name" value="LDLa"/>
    <property type="match status" value="1"/>
</dbReference>
<feature type="non-terminal residue" evidence="9">
    <location>
        <position position="1"/>
    </location>
</feature>
<keyword evidence="5" id="KW-0472">Membrane</keyword>
<evidence type="ECO:0000256" key="5">
    <source>
        <dbReference type="ARBA" id="ARBA00023136"/>
    </source>
</evidence>
<evidence type="ECO:0000256" key="4">
    <source>
        <dbReference type="ARBA" id="ARBA00022989"/>
    </source>
</evidence>
<evidence type="ECO:0000256" key="3">
    <source>
        <dbReference type="ARBA" id="ARBA00022737"/>
    </source>
</evidence>
<comment type="subcellular location">
    <subcellularLocation>
        <location evidence="1">Membrane</location>
        <topology evidence="1">Single-pass membrane protein</topology>
    </subcellularLocation>
</comment>
<evidence type="ECO:0000256" key="1">
    <source>
        <dbReference type="ARBA" id="ARBA00004167"/>
    </source>
</evidence>
<organism evidence="9 10">
    <name type="scientific">Geodia barretti</name>
    <name type="common">Barrett's horny sponge</name>
    <dbReference type="NCBI Taxonomy" id="519541"/>
    <lineage>
        <taxon>Eukaryota</taxon>
        <taxon>Metazoa</taxon>
        <taxon>Porifera</taxon>
        <taxon>Demospongiae</taxon>
        <taxon>Heteroscleromorpha</taxon>
        <taxon>Tetractinellida</taxon>
        <taxon>Astrophorina</taxon>
        <taxon>Geodiidae</taxon>
        <taxon>Geodia</taxon>
    </lineage>
</organism>
<dbReference type="SUPFAM" id="SSF57424">
    <property type="entry name" value="LDL receptor-like module"/>
    <property type="match status" value="2"/>
</dbReference>
<evidence type="ECO:0000256" key="8">
    <source>
        <dbReference type="SAM" id="SignalP"/>
    </source>
</evidence>
<reference evidence="9" key="1">
    <citation type="submission" date="2023-03" db="EMBL/GenBank/DDBJ databases">
        <authorList>
            <person name="Steffen K."/>
            <person name="Cardenas P."/>
        </authorList>
    </citation>
    <scope>NUCLEOTIDE SEQUENCE</scope>
</reference>
<comment type="caution">
    <text evidence="9">The sequence shown here is derived from an EMBL/GenBank/DDBJ whole genome shotgun (WGS) entry which is preliminary data.</text>
</comment>
<feature type="disulfide bond" evidence="7">
    <location>
        <begin position="39"/>
        <end position="57"/>
    </location>
</feature>
<dbReference type="PROSITE" id="PS50068">
    <property type="entry name" value="LDLRA_2"/>
    <property type="match status" value="2"/>
</dbReference>
<keyword evidence="10" id="KW-1185">Reference proteome</keyword>
<dbReference type="InterPro" id="IPR036055">
    <property type="entry name" value="LDL_receptor-like_sf"/>
</dbReference>